<dbReference type="EMBL" id="JACHIP010000002">
    <property type="protein sequence ID" value="MBB5057296.1"/>
    <property type="molecule type" value="Genomic_DNA"/>
</dbReference>
<accession>A0A7W7ZDD3</accession>
<organism evidence="1 2">
    <name type="scientific">Granulicella aggregans</name>
    <dbReference type="NCBI Taxonomy" id="474949"/>
    <lineage>
        <taxon>Bacteria</taxon>
        <taxon>Pseudomonadati</taxon>
        <taxon>Acidobacteriota</taxon>
        <taxon>Terriglobia</taxon>
        <taxon>Terriglobales</taxon>
        <taxon>Acidobacteriaceae</taxon>
        <taxon>Granulicella</taxon>
    </lineage>
</organism>
<dbReference type="Proteomes" id="UP000540989">
    <property type="component" value="Unassembled WGS sequence"/>
</dbReference>
<evidence type="ECO:0000313" key="2">
    <source>
        <dbReference type="Proteomes" id="UP000540989"/>
    </source>
</evidence>
<comment type="caution">
    <text evidence="1">The sequence shown here is derived from an EMBL/GenBank/DDBJ whole genome shotgun (WGS) entry which is preliminary data.</text>
</comment>
<evidence type="ECO:0000313" key="1">
    <source>
        <dbReference type="EMBL" id="MBB5057296.1"/>
    </source>
</evidence>
<sequence length="43" mass="4753">MSLSDTDVKKERLQAKPYKLSDSGGLPLGHACRRQALALVLWV</sequence>
<reference evidence="1 2" key="1">
    <citation type="submission" date="2020-08" db="EMBL/GenBank/DDBJ databases">
        <title>Genomic Encyclopedia of Type Strains, Phase IV (KMG-V): Genome sequencing to study the core and pangenomes of soil and plant-associated prokaryotes.</title>
        <authorList>
            <person name="Whitman W."/>
        </authorList>
    </citation>
    <scope>NUCLEOTIDE SEQUENCE [LARGE SCALE GENOMIC DNA]</scope>
    <source>
        <strain evidence="1 2">M8UP14</strain>
    </source>
</reference>
<dbReference type="AlphaFoldDB" id="A0A7W7ZDD3"/>
<gene>
    <name evidence="1" type="ORF">HDF16_001981</name>
</gene>
<proteinExistence type="predicted"/>
<name>A0A7W7ZDD3_9BACT</name>
<protein>
    <submittedName>
        <fullName evidence="1">Uncharacterized protein</fullName>
    </submittedName>
</protein>
<keyword evidence="2" id="KW-1185">Reference proteome</keyword>